<feature type="domain" description="HTH LytTR-type" evidence="3">
    <location>
        <begin position="140"/>
        <end position="243"/>
    </location>
</feature>
<dbReference type="PANTHER" id="PTHR37299">
    <property type="entry name" value="TRANSCRIPTIONAL REGULATOR-RELATED"/>
    <property type="match status" value="1"/>
</dbReference>
<protein>
    <submittedName>
        <fullName evidence="4">LytR/AlgR family response regulator transcription factor</fullName>
    </submittedName>
</protein>
<sequence>MSPGLRALAVDDSPLALERLIRLLRENPRIAEVSAADDASEALKLVMGVPLDVAFIDIQMPGLSGLDLGRVLARLAAPPLIVFVTGYEEHAADAYDLGAVDYIRKPVSADRLATAVNRVLKMLPSAELAPKLVPDAFAALPVEARGRTRYVKRREVLFVEACRDTVKLHTSSGVHTVRMPLAQLAESWEEAGFVRTHRSYLAAVAAITELRSDPVGGLVAHTELGDVPVSRRHARAVRERLFEAARTDEPEH</sequence>
<dbReference type="InterPro" id="IPR001789">
    <property type="entry name" value="Sig_transdc_resp-reg_receiver"/>
</dbReference>
<keyword evidence="5" id="KW-1185">Reference proteome</keyword>
<dbReference type="Pfam" id="PF00072">
    <property type="entry name" value="Response_reg"/>
    <property type="match status" value="1"/>
</dbReference>
<evidence type="ECO:0000259" key="2">
    <source>
        <dbReference type="PROSITE" id="PS50110"/>
    </source>
</evidence>
<accession>A0ABW5I4Z5</accession>
<comment type="caution">
    <text evidence="4">The sequence shown here is derived from an EMBL/GenBank/DDBJ whole genome shotgun (WGS) entry which is preliminary data.</text>
</comment>
<dbReference type="EMBL" id="JBHUKQ010000014">
    <property type="protein sequence ID" value="MFD2483758.1"/>
    <property type="molecule type" value="Genomic_DNA"/>
</dbReference>
<organism evidence="4 5">
    <name type="scientific">Amycolatopsis albidoflavus</name>
    <dbReference type="NCBI Taxonomy" id="102226"/>
    <lineage>
        <taxon>Bacteria</taxon>
        <taxon>Bacillati</taxon>
        <taxon>Actinomycetota</taxon>
        <taxon>Actinomycetes</taxon>
        <taxon>Pseudonocardiales</taxon>
        <taxon>Pseudonocardiaceae</taxon>
        <taxon>Amycolatopsis</taxon>
    </lineage>
</organism>
<dbReference type="SMART" id="SM00850">
    <property type="entry name" value="LytTR"/>
    <property type="match status" value="1"/>
</dbReference>
<dbReference type="PANTHER" id="PTHR37299:SF1">
    <property type="entry name" value="STAGE 0 SPORULATION PROTEIN A HOMOLOG"/>
    <property type="match status" value="1"/>
</dbReference>
<reference evidence="5" key="1">
    <citation type="journal article" date="2019" name="Int. J. Syst. Evol. Microbiol.">
        <title>The Global Catalogue of Microorganisms (GCM) 10K type strain sequencing project: providing services to taxonomists for standard genome sequencing and annotation.</title>
        <authorList>
            <consortium name="The Broad Institute Genomics Platform"/>
            <consortium name="The Broad Institute Genome Sequencing Center for Infectious Disease"/>
            <person name="Wu L."/>
            <person name="Ma J."/>
        </authorList>
    </citation>
    <scope>NUCLEOTIDE SEQUENCE [LARGE SCALE GENOMIC DNA]</scope>
    <source>
        <strain evidence="5">CGMCC 4.7638</strain>
    </source>
</reference>
<gene>
    <name evidence="4" type="ORF">ACFSUT_26005</name>
</gene>
<evidence type="ECO:0000313" key="4">
    <source>
        <dbReference type="EMBL" id="MFD2483758.1"/>
    </source>
</evidence>
<dbReference type="Proteomes" id="UP001597542">
    <property type="component" value="Unassembled WGS sequence"/>
</dbReference>
<dbReference type="PROSITE" id="PS50110">
    <property type="entry name" value="RESPONSE_REGULATORY"/>
    <property type="match status" value="1"/>
</dbReference>
<dbReference type="Gene3D" id="2.40.50.1020">
    <property type="entry name" value="LytTr DNA-binding domain"/>
    <property type="match status" value="1"/>
</dbReference>
<evidence type="ECO:0000259" key="3">
    <source>
        <dbReference type="PROSITE" id="PS50930"/>
    </source>
</evidence>
<evidence type="ECO:0000256" key="1">
    <source>
        <dbReference type="PROSITE-ProRule" id="PRU00169"/>
    </source>
</evidence>
<dbReference type="SUPFAM" id="SSF52172">
    <property type="entry name" value="CheY-like"/>
    <property type="match status" value="1"/>
</dbReference>
<evidence type="ECO:0000313" key="5">
    <source>
        <dbReference type="Proteomes" id="UP001597542"/>
    </source>
</evidence>
<proteinExistence type="predicted"/>
<name>A0ABW5I4Z5_9PSEU</name>
<dbReference type="InterPro" id="IPR011006">
    <property type="entry name" value="CheY-like_superfamily"/>
</dbReference>
<dbReference type="PROSITE" id="PS50930">
    <property type="entry name" value="HTH_LYTTR"/>
    <property type="match status" value="1"/>
</dbReference>
<dbReference type="InterPro" id="IPR007492">
    <property type="entry name" value="LytTR_DNA-bd_dom"/>
</dbReference>
<dbReference type="InterPro" id="IPR046947">
    <property type="entry name" value="LytR-like"/>
</dbReference>
<feature type="domain" description="Response regulatory" evidence="2">
    <location>
        <begin position="6"/>
        <end position="120"/>
    </location>
</feature>
<dbReference type="Pfam" id="PF04397">
    <property type="entry name" value="LytTR"/>
    <property type="match status" value="1"/>
</dbReference>
<keyword evidence="1" id="KW-0597">Phosphoprotein</keyword>
<feature type="modified residue" description="4-aspartylphosphate" evidence="1">
    <location>
        <position position="57"/>
    </location>
</feature>
<dbReference type="SMART" id="SM00448">
    <property type="entry name" value="REC"/>
    <property type="match status" value="1"/>
</dbReference>
<dbReference type="RefSeq" id="WP_344284274.1">
    <property type="nucleotide sequence ID" value="NZ_BAAAHV010000022.1"/>
</dbReference>
<dbReference type="Gene3D" id="3.40.50.2300">
    <property type="match status" value="1"/>
</dbReference>